<evidence type="ECO:0000256" key="8">
    <source>
        <dbReference type="ARBA" id="ARBA00022989"/>
    </source>
</evidence>
<feature type="compositionally biased region" description="Low complexity" evidence="10">
    <location>
        <begin position="124"/>
        <end position="133"/>
    </location>
</feature>
<dbReference type="GO" id="GO:0031992">
    <property type="term" value="F:energy transducer activity"/>
    <property type="evidence" value="ECO:0007669"/>
    <property type="project" value="InterPro"/>
</dbReference>
<keyword evidence="7" id="KW-0653">Protein transport</keyword>
<dbReference type="InterPro" id="IPR006260">
    <property type="entry name" value="TonB/TolA_C"/>
</dbReference>
<evidence type="ECO:0000313" key="13">
    <source>
        <dbReference type="EMBL" id="AQQ59798.1"/>
    </source>
</evidence>
<evidence type="ECO:0000256" key="5">
    <source>
        <dbReference type="ARBA" id="ARBA00022519"/>
    </source>
</evidence>
<evidence type="ECO:0000256" key="2">
    <source>
        <dbReference type="ARBA" id="ARBA00006555"/>
    </source>
</evidence>
<dbReference type="InterPro" id="IPR003538">
    <property type="entry name" value="TonB"/>
</dbReference>
<dbReference type="SUPFAM" id="SSF74653">
    <property type="entry name" value="TolA/TonB C-terminal domain"/>
    <property type="match status" value="1"/>
</dbReference>
<evidence type="ECO:0000256" key="1">
    <source>
        <dbReference type="ARBA" id="ARBA00004383"/>
    </source>
</evidence>
<evidence type="ECO:0000256" key="6">
    <source>
        <dbReference type="ARBA" id="ARBA00022692"/>
    </source>
</evidence>
<gene>
    <name evidence="13" type="ORF">XJ32_06545</name>
</gene>
<dbReference type="EMBL" id="CP019645">
    <property type="protein sequence ID" value="AQQ59798.1"/>
    <property type="molecule type" value="Genomic_DNA"/>
</dbReference>
<keyword evidence="4" id="KW-1003">Cell membrane</keyword>
<dbReference type="Proteomes" id="UP000188298">
    <property type="component" value="Chromosome"/>
</dbReference>
<dbReference type="GO" id="GO:0098797">
    <property type="term" value="C:plasma membrane protein complex"/>
    <property type="evidence" value="ECO:0007669"/>
    <property type="project" value="TreeGrafter"/>
</dbReference>
<sequence length="247" mass="27979">MINLESIRSVIKNPSFYGVAFAFIGAVGIFSYSIYSSTNIFTEKENGDQFITIQLSAFAPPSKDPIAERVEQPKKVHKPQIHKPKKEMIQAPPKPEPTPLQAMEEPQKEVAEKIPESPKEVAQETEATKATTTAKPNNEAFAQENIKIMRFSDGNENEFLQAIHRAVEKRHIYPPLALQRGYEGEVLVKFYIDINGKVSHFEIVRRSPHALLDKAAIKTLKRACKHFPKPDENVYVEIPIVYNLQRG</sequence>
<dbReference type="PRINTS" id="PR01374">
    <property type="entry name" value="TONBPROTEIN"/>
</dbReference>
<dbReference type="GO" id="GO:0015031">
    <property type="term" value="P:protein transport"/>
    <property type="evidence" value="ECO:0007669"/>
    <property type="project" value="UniProtKB-KW"/>
</dbReference>
<dbReference type="GO" id="GO:0015891">
    <property type="term" value="P:siderophore transport"/>
    <property type="evidence" value="ECO:0007669"/>
    <property type="project" value="InterPro"/>
</dbReference>
<comment type="subcellular location">
    <subcellularLocation>
        <location evidence="1">Cell inner membrane</location>
        <topology evidence="1">Single-pass membrane protein</topology>
        <orientation evidence="1">Periplasmic side</orientation>
    </subcellularLocation>
</comment>
<feature type="region of interest" description="Disordered" evidence="10">
    <location>
        <begin position="114"/>
        <end position="133"/>
    </location>
</feature>
<evidence type="ECO:0000259" key="12">
    <source>
        <dbReference type="PROSITE" id="PS52015"/>
    </source>
</evidence>
<dbReference type="Pfam" id="PF03544">
    <property type="entry name" value="TonB_C"/>
    <property type="match status" value="1"/>
</dbReference>
<dbReference type="Gene3D" id="3.30.1150.10">
    <property type="match status" value="1"/>
</dbReference>
<evidence type="ECO:0000256" key="7">
    <source>
        <dbReference type="ARBA" id="ARBA00022927"/>
    </source>
</evidence>
<accession>A0A1Q2LHB2</accession>
<name>A0A1Q2LHB2_9HELI</name>
<feature type="transmembrane region" description="Helical" evidence="11">
    <location>
        <begin position="16"/>
        <end position="35"/>
    </location>
</feature>
<organism evidence="13 14">
    <name type="scientific">Helicobacter bilis</name>
    <dbReference type="NCBI Taxonomy" id="37372"/>
    <lineage>
        <taxon>Bacteria</taxon>
        <taxon>Pseudomonadati</taxon>
        <taxon>Campylobacterota</taxon>
        <taxon>Epsilonproteobacteria</taxon>
        <taxon>Campylobacterales</taxon>
        <taxon>Helicobacteraceae</taxon>
        <taxon>Helicobacter</taxon>
    </lineage>
</organism>
<evidence type="ECO:0000256" key="4">
    <source>
        <dbReference type="ARBA" id="ARBA00022475"/>
    </source>
</evidence>
<dbReference type="AlphaFoldDB" id="A0A1Q2LHB2"/>
<feature type="compositionally biased region" description="Basic residues" evidence="10">
    <location>
        <begin position="75"/>
        <end position="85"/>
    </location>
</feature>
<feature type="domain" description="TonB C-terminal" evidence="12">
    <location>
        <begin position="158"/>
        <end position="247"/>
    </location>
</feature>
<evidence type="ECO:0000256" key="3">
    <source>
        <dbReference type="ARBA" id="ARBA00022448"/>
    </source>
</evidence>
<dbReference type="GO" id="GO:0030288">
    <property type="term" value="C:outer membrane-bounded periplasmic space"/>
    <property type="evidence" value="ECO:0007669"/>
    <property type="project" value="InterPro"/>
</dbReference>
<keyword evidence="5" id="KW-0997">Cell inner membrane</keyword>
<keyword evidence="8 11" id="KW-1133">Transmembrane helix</keyword>
<comment type="similarity">
    <text evidence="2">Belongs to the TonB family.</text>
</comment>
<keyword evidence="3" id="KW-0813">Transport</keyword>
<dbReference type="PANTHER" id="PTHR33446:SF2">
    <property type="entry name" value="PROTEIN TONB"/>
    <property type="match status" value="1"/>
</dbReference>
<dbReference type="NCBIfam" id="TIGR01352">
    <property type="entry name" value="tonB_Cterm"/>
    <property type="match status" value="1"/>
</dbReference>
<protein>
    <submittedName>
        <fullName evidence="13">Energy transducer TonB</fullName>
    </submittedName>
</protein>
<dbReference type="RefSeq" id="WP_077388750.1">
    <property type="nucleotide sequence ID" value="NZ_CAOUIW010000005.1"/>
</dbReference>
<reference evidence="13 14" key="1">
    <citation type="submission" date="2017-02" db="EMBL/GenBank/DDBJ databases">
        <title>Whole genome sequencing of Helicobacter bilis strain AAQJH.</title>
        <authorList>
            <person name="Conlan S."/>
            <person name="Thomas P.J."/>
            <person name="Mullikin J."/>
            <person name="Palmore T.N."/>
            <person name="Frank K.M."/>
            <person name="Segre J.A."/>
        </authorList>
    </citation>
    <scope>NUCLEOTIDE SEQUENCE [LARGE SCALE GENOMIC DNA]</scope>
    <source>
        <strain evidence="13 14">AAQJH</strain>
    </source>
</reference>
<keyword evidence="6 11" id="KW-0812">Transmembrane</keyword>
<dbReference type="PROSITE" id="PS52015">
    <property type="entry name" value="TONB_CTD"/>
    <property type="match status" value="1"/>
</dbReference>
<evidence type="ECO:0000256" key="9">
    <source>
        <dbReference type="ARBA" id="ARBA00023136"/>
    </source>
</evidence>
<keyword evidence="9 11" id="KW-0472">Membrane</keyword>
<proteinExistence type="inferred from homology"/>
<feature type="region of interest" description="Disordered" evidence="10">
    <location>
        <begin position="71"/>
        <end position="106"/>
    </location>
</feature>
<dbReference type="InterPro" id="IPR037682">
    <property type="entry name" value="TonB_C"/>
</dbReference>
<evidence type="ECO:0000313" key="14">
    <source>
        <dbReference type="Proteomes" id="UP000188298"/>
    </source>
</evidence>
<dbReference type="GO" id="GO:0055085">
    <property type="term" value="P:transmembrane transport"/>
    <property type="evidence" value="ECO:0007669"/>
    <property type="project" value="InterPro"/>
</dbReference>
<dbReference type="KEGG" id="hbl:XJ32_06545"/>
<dbReference type="InterPro" id="IPR051045">
    <property type="entry name" value="TonB-dependent_transducer"/>
</dbReference>
<dbReference type="PANTHER" id="PTHR33446">
    <property type="entry name" value="PROTEIN TONB-RELATED"/>
    <property type="match status" value="1"/>
</dbReference>
<evidence type="ECO:0000256" key="11">
    <source>
        <dbReference type="SAM" id="Phobius"/>
    </source>
</evidence>
<evidence type="ECO:0000256" key="10">
    <source>
        <dbReference type="SAM" id="MobiDB-lite"/>
    </source>
</evidence>